<protein>
    <recommendedName>
        <fullName evidence="4">CST complex subunit Ten1</fullName>
    </recommendedName>
</protein>
<organism evidence="2 3">
    <name type="scientific">Botryosphaeria dothidea</name>
    <dbReference type="NCBI Taxonomy" id="55169"/>
    <lineage>
        <taxon>Eukaryota</taxon>
        <taxon>Fungi</taxon>
        <taxon>Dikarya</taxon>
        <taxon>Ascomycota</taxon>
        <taxon>Pezizomycotina</taxon>
        <taxon>Dothideomycetes</taxon>
        <taxon>Dothideomycetes incertae sedis</taxon>
        <taxon>Botryosphaeriales</taxon>
        <taxon>Botryosphaeriaceae</taxon>
        <taxon>Botryosphaeria</taxon>
    </lineage>
</organism>
<sequence length="141" mass="15358">MYGPQPSRLVFLSDLKRMSVGSKARFLGCVDDYDVPTATLTLKHAHPIKSSVVARVNIDHVLESVKRNDLEVGAWLNVIGYVSAPPDSSKRTARKGRAHNAAEIVYAQAVVLWSAGDIKLDAYEKAVEARKAADAIFSPPL</sequence>
<dbReference type="InterPro" id="IPR024222">
    <property type="entry name" value="Ten1_fungal"/>
</dbReference>
<dbReference type="OrthoDB" id="5275361at2759"/>
<accession>A0A8H4MZW7</accession>
<reference evidence="2 3" key="1">
    <citation type="submission" date="2020-04" db="EMBL/GenBank/DDBJ databases">
        <title>Genome Assembly and Annotation of Botryosphaeria dothidea sdau 11-99, a Latent Pathogen of Apple Fruit Ring Rot in China.</title>
        <authorList>
            <person name="Yu C."/>
            <person name="Diao Y."/>
            <person name="Lu Q."/>
            <person name="Zhao J."/>
            <person name="Cui S."/>
            <person name="Peng C."/>
            <person name="He B."/>
            <person name="Liu H."/>
        </authorList>
    </citation>
    <scope>NUCLEOTIDE SEQUENCE [LARGE SCALE GENOMIC DNA]</scope>
    <source>
        <strain evidence="3">sdau11-99</strain>
        <strain evidence="2">Sdau11-99</strain>
    </source>
</reference>
<dbReference type="AlphaFoldDB" id="A0A8H4MZW7"/>
<evidence type="ECO:0000313" key="3">
    <source>
        <dbReference type="Proteomes" id="UP000572817"/>
    </source>
</evidence>
<evidence type="ECO:0008006" key="4">
    <source>
        <dbReference type="Google" id="ProtNLM"/>
    </source>
</evidence>
<dbReference type="Gene3D" id="2.40.50.140">
    <property type="entry name" value="Nucleic acid-binding proteins"/>
    <property type="match status" value="1"/>
</dbReference>
<dbReference type="EMBL" id="WWBZ02000040">
    <property type="protein sequence ID" value="KAF4305514.1"/>
    <property type="molecule type" value="Genomic_DNA"/>
</dbReference>
<dbReference type="EMBL" id="WWBZ02000082">
    <property type="protein sequence ID" value="KAF4301556.1"/>
    <property type="molecule type" value="Genomic_DNA"/>
</dbReference>
<dbReference type="Pfam" id="PF12658">
    <property type="entry name" value="Ten1"/>
    <property type="match status" value="1"/>
</dbReference>
<dbReference type="Proteomes" id="UP000572817">
    <property type="component" value="Unassembled WGS sequence"/>
</dbReference>
<evidence type="ECO:0000313" key="2">
    <source>
        <dbReference type="EMBL" id="KAF4305514.1"/>
    </source>
</evidence>
<comment type="caution">
    <text evidence="2">The sequence shown here is derived from an EMBL/GenBank/DDBJ whole genome shotgun (WGS) entry which is preliminary data.</text>
</comment>
<dbReference type="GO" id="GO:0016233">
    <property type="term" value="P:telomere capping"/>
    <property type="evidence" value="ECO:0007669"/>
    <property type="project" value="InterPro"/>
</dbReference>
<evidence type="ECO:0000313" key="1">
    <source>
        <dbReference type="EMBL" id="KAF4301556.1"/>
    </source>
</evidence>
<dbReference type="GO" id="GO:1990879">
    <property type="term" value="C:CST complex"/>
    <property type="evidence" value="ECO:0007669"/>
    <property type="project" value="InterPro"/>
</dbReference>
<gene>
    <name evidence="2" type="ORF">GTA08_BOTSDO06848</name>
    <name evidence="1" type="ORF">GTA08_BOTSDO11042</name>
</gene>
<dbReference type="InterPro" id="IPR012340">
    <property type="entry name" value="NA-bd_OB-fold"/>
</dbReference>
<proteinExistence type="predicted"/>
<name>A0A8H4MZW7_9PEZI</name>
<keyword evidence="3" id="KW-1185">Reference proteome</keyword>
<dbReference type="GO" id="GO:0043047">
    <property type="term" value="F:single-stranded telomeric DNA binding"/>
    <property type="evidence" value="ECO:0007669"/>
    <property type="project" value="InterPro"/>
</dbReference>